<dbReference type="PROSITE" id="PS00721">
    <property type="entry name" value="FTHFS_1"/>
    <property type="match status" value="1"/>
</dbReference>
<comment type="catalytic activity">
    <reaction evidence="6">
        <text>(6S)-5,6,7,8-tetrahydrofolate + formate + ATP = (6R)-10-formyltetrahydrofolate + ADP + phosphate</text>
        <dbReference type="Rhea" id="RHEA:20221"/>
        <dbReference type="ChEBI" id="CHEBI:15740"/>
        <dbReference type="ChEBI" id="CHEBI:30616"/>
        <dbReference type="ChEBI" id="CHEBI:43474"/>
        <dbReference type="ChEBI" id="CHEBI:57453"/>
        <dbReference type="ChEBI" id="CHEBI:195366"/>
        <dbReference type="ChEBI" id="CHEBI:456216"/>
        <dbReference type="EC" id="6.3.4.3"/>
    </reaction>
</comment>
<dbReference type="InterPro" id="IPR000559">
    <property type="entry name" value="Formate_THF_ligase"/>
</dbReference>
<evidence type="ECO:0000256" key="2">
    <source>
        <dbReference type="ARBA" id="ARBA00022563"/>
    </source>
</evidence>
<dbReference type="Pfam" id="PF01268">
    <property type="entry name" value="FTHFS"/>
    <property type="match status" value="1"/>
</dbReference>
<dbReference type="Gene3D" id="3.10.410.10">
    <property type="entry name" value="Formyltetrahydrofolate synthetase, domain 3"/>
    <property type="match status" value="1"/>
</dbReference>
<reference evidence="7 8" key="1">
    <citation type="submission" date="2014-12" db="EMBL/GenBank/DDBJ databases">
        <title>Genome assembly of Enhygromyxa salina DSM 15201.</title>
        <authorList>
            <person name="Sharma G."/>
            <person name="Subramanian S."/>
        </authorList>
    </citation>
    <scope>NUCLEOTIDE SEQUENCE [LARGE SCALE GENOMIC DNA]</scope>
    <source>
        <strain evidence="7 8">DSM 15201</strain>
    </source>
</reference>
<comment type="pathway">
    <text evidence="1 6">One-carbon metabolism; tetrahydrofolate interconversion.</text>
</comment>
<dbReference type="AlphaFoldDB" id="A0A0C2D0C8"/>
<dbReference type="EC" id="6.3.4.3" evidence="6"/>
<dbReference type="Proteomes" id="UP000031599">
    <property type="component" value="Unassembled WGS sequence"/>
</dbReference>
<dbReference type="EMBL" id="JMCC02000057">
    <property type="protein sequence ID" value="KIG15285.1"/>
    <property type="molecule type" value="Genomic_DNA"/>
</dbReference>
<dbReference type="Gene3D" id="3.30.1510.10">
    <property type="entry name" value="Domain 2, N(10)-formyltetrahydrofolate synthetase"/>
    <property type="match status" value="1"/>
</dbReference>
<evidence type="ECO:0000256" key="5">
    <source>
        <dbReference type="ARBA" id="ARBA00022840"/>
    </source>
</evidence>
<comment type="caution">
    <text evidence="6">Lacks conserved residue(s) required for the propagation of feature annotation.</text>
</comment>
<keyword evidence="4 6" id="KW-0547">Nucleotide-binding</keyword>
<gene>
    <name evidence="6" type="primary">fhs</name>
    <name evidence="7" type="ORF">DB30_05712</name>
</gene>
<evidence type="ECO:0000256" key="4">
    <source>
        <dbReference type="ARBA" id="ARBA00022741"/>
    </source>
</evidence>
<keyword evidence="3 6" id="KW-0436">Ligase</keyword>
<comment type="caution">
    <text evidence="7">The sequence shown here is derived from an EMBL/GenBank/DDBJ whole genome shotgun (WGS) entry which is preliminary data.</text>
</comment>
<dbReference type="UniPathway" id="UPA00193"/>
<dbReference type="InterPro" id="IPR027417">
    <property type="entry name" value="P-loop_NTPase"/>
</dbReference>
<keyword evidence="5 6" id="KW-0067">ATP-binding</keyword>
<dbReference type="InterPro" id="IPR020628">
    <property type="entry name" value="Formate_THF_ligase_CS"/>
</dbReference>
<dbReference type="GO" id="GO:0004329">
    <property type="term" value="F:formate-tetrahydrofolate ligase activity"/>
    <property type="evidence" value="ECO:0007669"/>
    <property type="project" value="UniProtKB-UniRule"/>
</dbReference>
<dbReference type="SUPFAM" id="SSF52540">
    <property type="entry name" value="P-loop containing nucleoside triphosphate hydrolases"/>
    <property type="match status" value="1"/>
</dbReference>
<protein>
    <recommendedName>
        <fullName evidence="6">Formate--tetrahydrofolate ligase</fullName>
        <ecNumber evidence="6">6.3.4.3</ecNumber>
    </recommendedName>
    <alternativeName>
        <fullName evidence="6">Formyltetrahydrofolate synthetase</fullName>
        <shortName evidence="6">FHS</shortName>
        <shortName evidence="6">FTHFS</shortName>
    </alternativeName>
</protein>
<evidence type="ECO:0000256" key="1">
    <source>
        <dbReference type="ARBA" id="ARBA00004777"/>
    </source>
</evidence>
<accession>A0A0C2D0C8</accession>
<sequence length="581" mass="61656">MAQLPPLSPLPDLPPDAAIAQATELAHINVIGEQLGFDADELEPYGRHKAKVSLDVLEQRRKQRPQGKLVLVTAMTATRFGDGKTVTSISLAQGFGKLGVSHCLALREPSLGPTFGIKGGAAGGGRSQVLPMEDINMHFTGDLHAVTSANNLLAAVVDNHVHHQERAIRRGKAEAKPGDLAPERIAWRRVLDVCDRQLRHCQIGLGKKSDGFPHASGFDITAASEVMAVLALAKDRADLKARLERMVVGWTREGRPVRAGELDCIGALEVLLYDALAPNLVQTIERTPALIHCGPFANIAHGCNSVVATELALHSADWVVTEAGFAADLGAEKFLDIKCRQLGTFPAVAVLVVTCRALKLHGGVALDQLGEQNIEALTQGFANARTHLSNLRDVYGVPVVVAINRFGFDTNDELQALVDLIEAEGARWAISEGFGRGGEGGTALAEAVMAAGAEGNRPLEPCYELGVTLREKVQTLAQRIYRADGVDWSEEAEADLAQIVACGGDELPICVAKTQHSLSDNPELRGAPTGWRLRVAGLKLSAGAGFVVVRTGDLMLMPGMPKKSAAQSIGLDAAGNIVGLS</sequence>
<proteinExistence type="inferred from homology"/>
<evidence type="ECO:0000256" key="3">
    <source>
        <dbReference type="ARBA" id="ARBA00022598"/>
    </source>
</evidence>
<evidence type="ECO:0000313" key="8">
    <source>
        <dbReference type="Proteomes" id="UP000031599"/>
    </source>
</evidence>
<name>A0A0C2D0C8_9BACT</name>
<dbReference type="GO" id="GO:0035999">
    <property type="term" value="P:tetrahydrofolate interconversion"/>
    <property type="evidence" value="ECO:0007669"/>
    <property type="project" value="UniProtKB-UniRule"/>
</dbReference>
<dbReference type="GO" id="GO:0005524">
    <property type="term" value="F:ATP binding"/>
    <property type="evidence" value="ECO:0007669"/>
    <property type="project" value="UniProtKB-UniRule"/>
</dbReference>
<dbReference type="NCBIfam" id="NF010030">
    <property type="entry name" value="PRK13505.1"/>
    <property type="match status" value="1"/>
</dbReference>
<comment type="similarity">
    <text evidence="6">Belongs to the formate--tetrahydrofolate ligase family.</text>
</comment>
<evidence type="ECO:0000256" key="6">
    <source>
        <dbReference type="HAMAP-Rule" id="MF_01543"/>
    </source>
</evidence>
<dbReference type="HAMAP" id="MF_01543">
    <property type="entry name" value="FTHFS"/>
    <property type="match status" value="1"/>
</dbReference>
<keyword evidence="2 6" id="KW-0554">One-carbon metabolism</keyword>
<dbReference type="RefSeq" id="WP_052551858.1">
    <property type="nucleotide sequence ID" value="NZ_JMCC02000057.1"/>
</dbReference>
<organism evidence="7 8">
    <name type="scientific">Enhygromyxa salina</name>
    <dbReference type="NCBI Taxonomy" id="215803"/>
    <lineage>
        <taxon>Bacteria</taxon>
        <taxon>Pseudomonadati</taxon>
        <taxon>Myxococcota</taxon>
        <taxon>Polyangia</taxon>
        <taxon>Nannocystales</taxon>
        <taxon>Nannocystaceae</taxon>
        <taxon>Enhygromyxa</taxon>
    </lineage>
</organism>
<dbReference type="Gene3D" id="3.40.50.300">
    <property type="entry name" value="P-loop containing nucleotide triphosphate hydrolases"/>
    <property type="match status" value="1"/>
</dbReference>
<evidence type="ECO:0000313" key="7">
    <source>
        <dbReference type="EMBL" id="KIG15285.1"/>
    </source>
</evidence>